<name>A0A0H4PJA5_9BACT</name>
<dbReference type="PANTHER" id="PTHR45953">
    <property type="entry name" value="IDURONATE 2-SULFATASE"/>
    <property type="match status" value="1"/>
</dbReference>
<dbReference type="SUPFAM" id="SSF53649">
    <property type="entry name" value="Alkaline phosphatase-like"/>
    <property type="match status" value="1"/>
</dbReference>
<keyword evidence="3" id="KW-0378">Hydrolase</keyword>
<dbReference type="GO" id="GO:0008484">
    <property type="term" value="F:sulfuric ester hydrolase activity"/>
    <property type="evidence" value="ECO:0007669"/>
    <property type="project" value="TreeGrafter"/>
</dbReference>
<protein>
    <submittedName>
        <fullName evidence="5">Sulfatase</fullName>
    </submittedName>
</protein>
<dbReference type="InterPro" id="IPR000917">
    <property type="entry name" value="Sulfatase_N"/>
</dbReference>
<evidence type="ECO:0000256" key="2">
    <source>
        <dbReference type="ARBA" id="ARBA00022723"/>
    </source>
</evidence>
<dbReference type="Pfam" id="PF00884">
    <property type="entry name" value="Sulfatase"/>
    <property type="match status" value="1"/>
</dbReference>
<dbReference type="PATRIC" id="fig|320787.5.peg.4108"/>
<organism evidence="5 6">
    <name type="scientific">Cyclobacterium amurskyense</name>
    <dbReference type="NCBI Taxonomy" id="320787"/>
    <lineage>
        <taxon>Bacteria</taxon>
        <taxon>Pseudomonadati</taxon>
        <taxon>Bacteroidota</taxon>
        <taxon>Cytophagia</taxon>
        <taxon>Cytophagales</taxon>
        <taxon>Cyclobacteriaceae</taxon>
        <taxon>Cyclobacterium</taxon>
    </lineage>
</organism>
<comment type="similarity">
    <text evidence="1">Belongs to the sulfatase family.</text>
</comment>
<dbReference type="PANTHER" id="PTHR45953:SF1">
    <property type="entry name" value="IDURONATE 2-SULFATASE"/>
    <property type="match status" value="1"/>
</dbReference>
<dbReference type="GO" id="GO:0005737">
    <property type="term" value="C:cytoplasm"/>
    <property type="evidence" value="ECO:0007669"/>
    <property type="project" value="TreeGrafter"/>
</dbReference>
<evidence type="ECO:0000313" key="6">
    <source>
        <dbReference type="Proteomes" id="UP000036520"/>
    </source>
</evidence>
<dbReference type="AlphaFoldDB" id="A0A0H4PJA5"/>
<dbReference type="Gene3D" id="3.40.720.10">
    <property type="entry name" value="Alkaline Phosphatase, subunit A"/>
    <property type="match status" value="1"/>
</dbReference>
<proteinExistence type="inferred from homology"/>
<dbReference type="PROSITE" id="PS00523">
    <property type="entry name" value="SULFATASE_1"/>
    <property type="match status" value="1"/>
</dbReference>
<dbReference type="STRING" id="320787.CA2015_3751"/>
<dbReference type="KEGG" id="camu:CA2015_3751"/>
<dbReference type="GO" id="GO:0046872">
    <property type="term" value="F:metal ion binding"/>
    <property type="evidence" value="ECO:0007669"/>
    <property type="project" value="UniProtKB-KW"/>
</dbReference>
<reference evidence="5 6" key="1">
    <citation type="submission" date="2015-07" db="EMBL/GenBank/DDBJ databases">
        <authorList>
            <person name="Kim K.M."/>
        </authorList>
    </citation>
    <scope>NUCLEOTIDE SEQUENCE [LARGE SCALE GENOMIC DNA]</scope>
    <source>
        <strain evidence="5 6">KCTC 12363</strain>
    </source>
</reference>
<sequence>MKKYKLLLFIGGLVFLPFLIGAKSGDYENKPNIIFIYTDDLRYDGVGFNGNPQALTPMLDRMAKKSLRFHQANVVFSLCSPSRASLLTGRYGSAIGVLELGSDLNGNELSIAQYLKEAGYHTGMSGKWHIGKTPVAAGFDFSVFFRSNGTYYGRTINDEGNVLKVEKHCDLYCVERSIDFINDAAKKDEPFFLFHNTQLPHMNGELIWDARQETKDRFNVAAMPVPESHLDDLSNKPEYLRSVRNLSQAKVYGYPDKKAIQEHTRDYYAVITEMDEYLGLIFKTIEDLGLKEKTYVFFMSDNGWMLGEHGFTSKVLPYRPSTKVPLFVMGPNLEPTDLDHLVLNIDMAPTLLDMAGITLPDNLHGRSIWPLMNGDQVDWRKAFVYEGLGTYGGALPNLSVINQDFRYIETFENSRLEKVVFREFYDQKTDPLELINLIGSEKVMSKVSEAQKLISEHRKTVLQQ</sequence>
<dbReference type="PROSITE" id="PS00149">
    <property type="entry name" value="SULFATASE_2"/>
    <property type="match status" value="1"/>
</dbReference>
<dbReference type="RefSeq" id="WP_048643263.1">
    <property type="nucleotide sequence ID" value="NZ_CP012040.1"/>
</dbReference>
<dbReference type="OrthoDB" id="9765065at2"/>
<feature type="domain" description="Sulfatase N-terminal" evidence="4">
    <location>
        <begin position="31"/>
        <end position="357"/>
    </location>
</feature>
<evidence type="ECO:0000313" key="5">
    <source>
        <dbReference type="EMBL" id="AKP53125.1"/>
    </source>
</evidence>
<dbReference type="InterPro" id="IPR017850">
    <property type="entry name" value="Alkaline_phosphatase_core_sf"/>
</dbReference>
<evidence type="ECO:0000256" key="3">
    <source>
        <dbReference type="ARBA" id="ARBA00022801"/>
    </source>
</evidence>
<dbReference type="EMBL" id="CP012040">
    <property type="protein sequence ID" value="AKP53125.1"/>
    <property type="molecule type" value="Genomic_DNA"/>
</dbReference>
<gene>
    <name evidence="5" type="ORF">CA2015_3751</name>
</gene>
<dbReference type="InterPro" id="IPR024607">
    <property type="entry name" value="Sulfatase_CS"/>
</dbReference>
<dbReference type="Proteomes" id="UP000036520">
    <property type="component" value="Chromosome"/>
</dbReference>
<accession>A0A0H4PJA5</accession>
<evidence type="ECO:0000259" key="4">
    <source>
        <dbReference type="Pfam" id="PF00884"/>
    </source>
</evidence>
<evidence type="ECO:0000256" key="1">
    <source>
        <dbReference type="ARBA" id="ARBA00008779"/>
    </source>
</evidence>
<keyword evidence="2" id="KW-0479">Metal-binding</keyword>
<keyword evidence="6" id="KW-1185">Reference proteome</keyword>